<dbReference type="AlphaFoldDB" id="J3LH27"/>
<protein>
    <submittedName>
        <fullName evidence="1">Uncharacterized protein</fullName>
    </submittedName>
</protein>
<accession>J3LH27</accession>
<dbReference type="EnsemblPlants" id="OB02G39440.1">
    <property type="protein sequence ID" value="OB02G39440.1"/>
    <property type="gene ID" value="OB02G39440"/>
</dbReference>
<proteinExistence type="predicted"/>
<keyword evidence="2" id="KW-1185">Reference proteome</keyword>
<dbReference type="Proteomes" id="UP000006038">
    <property type="component" value="Unassembled WGS sequence"/>
</dbReference>
<evidence type="ECO:0000313" key="2">
    <source>
        <dbReference type="Proteomes" id="UP000006038"/>
    </source>
</evidence>
<dbReference type="HOGENOM" id="CLU_2747562_0_0_1"/>
<dbReference type="Gramene" id="OB02G39440.1">
    <property type="protein sequence ID" value="OB02G39440.1"/>
    <property type="gene ID" value="OB02G39440"/>
</dbReference>
<sequence>SRRQLIKRTSGRRHSPATRERLARVYIPYKYIYVSPRTLPNVLRATRSHAYTRVYLSIPLSFTRSRALALN</sequence>
<reference evidence="1" key="1">
    <citation type="submission" date="2013-04" db="UniProtKB">
        <authorList>
            <consortium name="EnsemblPlants"/>
        </authorList>
    </citation>
    <scope>IDENTIFICATION</scope>
</reference>
<organism evidence="1">
    <name type="scientific">Oryza brachyantha</name>
    <name type="common">malo sina</name>
    <dbReference type="NCBI Taxonomy" id="4533"/>
    <lineage>
        <taxon>Eukaryota</taxon>
        <taxon>Viridiplantae</taxon>
        <taxon>Streptophyta</taxon>
        <taxon>Embryophyta</taxon>
        <taxon>Tracheophyta</taxon>
        <taxon>Spermatophyta</taxon>
        <taxon>Magnoliopsida</taxon>
        <taxon>Liliopsida</taxon>
        <taxon>Poales</taxon>
        <taxon>Poaceae</taxon>
        <taxon>BOP clade</taxon>
        <taxon>Oryzoideae</taxon>
        <taxon>Oryzeae</taxon>
        <taxon>Oryzinae</taxon>
        <taxon>Oryza</taxon>
    </lineage>
</organism>
<evidence type="ECO:0000313" key="1">
    <source>
        <dbReference type="EnsemblPlants" id="OB02G39440.1"/>
    </source>
</evidence>
<name>J3LH27_ORYBR</name>